<keyword evidence="2" id="KW-1185">Reference proteome</keyword>
<evidence type="ECO:0000313" key="2">
    <source>
        <dbReference type="Proteomes" id="UP000299102"/>
    </source>
</evidence>
<organism evidence="1 2">
    <name type="scientific">Eumeta variegata</name>
    <name type="common">Bagworm moth</name>
    <name type="synonym">Eumeta japonica</name>
    <dbReference type="NCBI Taxonomy" id="151549"/>
    <lineage>
        <taxon>Eukaryota</taxon>
        <taxon>Metazoa</taxon>
        <taxon>Ecdysozoa</taxon>
        <taxon>Arthropoda</taxon>
        <taxon>Hexapoda</taxon>
        <taxon>Insecta</taxon>
        <taxon>Pterygota</taxon>
        <taxon>Neoptera</taxon>
        <taxon>Endopterygota</taxon>
        <taxon>Lepidoptera</taxon>
        <taxon>Glossata</taxon>
        <taxon>Ditrysia</taxon>
        <taxon>Tineoidea</taxon>
        <taxon>Psychidae</taxon>
        <taxon>Oiketicinae</taxon>
        <taxon>Eumeta</taxon>
    </lineage>
</organism>
<dbReference type="Proteomes" id="UP000299102">
    <property type="component" value="Unassembled WGS sequence"/>
</dbReference>
<name>A0A4C1WJ89_EUMVA</name>
<comment type="caution">
    <text evidence="1">The sequence shown here is derived from an EMBL/GenBank/DDBJ whole genome shotgun (WGS) entry which is preliminary data.</text>
</comment>
<proteinExistence type="predicted"/>
<evidence type="ECO:0000313" key="1">
    <source>
        <dbReference type="EMBL" id="GBP50175.1"/>
    </source>
</evidence>
<dbReference type="EMBL" id="BGZK01000559">
    <property type="protein sequence ID" value="GBP50175.1"/>
    <property type="molecule type" value="Genomic_DNA"/>
</dbReference>
<sequence>MFRQFFTPIVVGEARPLAVEEMALCDTALGGKASQLAVSRGVDLEMQTSQRDRRGNHGMVRCSDEDAALPAGNVFLRLRHVPQRRFRIRRGPDAKVAMAYVEKNAEYPALAFILISRPFLAMNYIGPNGRIRFMTIINNIACRQGRKKQNSRRVPAARRPQCALSRPPEGALGLSGRARSHRFSQSTTLVTRGLGERLDAPVDLQFT</sequence>
<protein>
    <submittedName>
        <fullName evidence="1">Uncharacterized protein</fullName>
    </submittedName>
</protein>
<gene>
    <name evidence="1" type="ORF">EVAR_42856_1</name>
</gene>
<dbReference type="AlphaFoldDB" id="A0A4C1WJ89"/>
<accession>A0A4C1WJ89</accession>
<reference evidence="1 2" key="1">
    <citation type="journal article" date="2019" name="Commun. Biol.">
        <title>The bagworm genome reveals a unique fibroin gene that provides high tensile strength.</title>
        <authorList>
            <person name="Kono N."/>
            <person name="Nakamura H."/>
            <person name="Ohtoshi R."/>
            <person name="Tomita M."/>
            <person name="Numata K."/>
            <person name="Arakawa K."/>
        </authorList>
    </citation>
    <scope>NUCLEOTIDE SEQUENCE [LARGE SCALE GENOMIC DNA]</scope>
</reference>